<dbReference type="GO" id="GO:0090090">
    <property type="term" value="P:negative regulation of canonical Wnt signaling pathway"/>
    <property type="evidence" value="ECO:0007669"/>
    <property type="project" value="TreeGrafter"/>
</dbReference>
<dbReference type="GO" id="GO:0060215">
    <property type="term" value="P:primitive hemopoiesis"/>
    <property type="evidence" value="ECO:0007669"/>
    <property type="project" value="Ensembl"/>
</dbReference>
<dbReference type="InParanoid" id="H3B631"/>
<protein>
    <submittedName>
        <fullName evidence="11">SRY-box transcription factor 17</fullName>
    </submittedName>
</protein>
<dbReference type="STRING" id="7897.ENSLACP00000017352"/>
<dbReference type="PANTHER" id="PTHR10270">
    <property type="entry name" value="SOX TRANSCRIPTION FACTOR"/>
    <property type="match status" value="1"/>
</dbReference>
<keyword evidence="12" id="KW-1185">Reference proteome</keyword>
<dbReference type="Gene3D" id="1.10.30.10">
    <property type="entry name" value="High mobility group box domain"/>
    <property type="match status" value="1"/>
</dbReference>
<dbReference type="GO" id="GO:0001228">
    <property type="term" value="F:DNA-binding transcription activator activity, RNA polymerase II-specific"/>
    <property type="evidence" value="ECO:0007669"/>
    <property type="project" value="TreeGrafter"/>
</dbReference>
<dbReference type="GO" id="GO:0001525">
    <property type="term" value="P:angiogenesis"/>
    <property type="evidence" value="ECO:0007669"/>
    <property type="project" value="TreeGrafter"/>
</dbReference>
<dbReference type="KEGG" id="lcm:102363300"/>
<organism evidence="11 12">
    <name type="scientific">Latimeria chalumnae</name>
    <name type="common">Coelacanth</name>
    <dbReference type="NCBI Taxonomy" id="7897"/>
    <lineage>
        <taxon>Eukaryota</taxon>
        <taxon>Metazoa</taxon>
        <taxon>Chordata</taxon>
        <taxon>Craniata</taxon>
        <taxon>Vertebrata</taxon>
        <taxon>Euteleostomi</taxon>
        <taxon>Coelacanthiformes</taxon>
        <taxon>Coelacanthidae</taxon>
        <taxon>Latimeria</taxon>
    </lineage>
</organism>
<dbReference type="GeneTree" id="ENSGT00940000156694"/>
<feature type="region of interest" description="Disordered" evidence="8">
    <location>
        <begin position="41"/>
        <end position="60"/>
    </location>
</feature>
<dbReference type="GO" id="GO:0001570">
    <property type="term" value="P:vasculogenesis"/>
    <property type="evidence" value="ECO:0007669"/>
    <property type="project" value="TreeGrafter"/>
</dbReference>
<evidence type="ECO:0000256" key="4">
    <source>
        <dbReference type="ARBA" id="ARBA00023159"/>
    </source>
</evidence>
<dbReference type="Pfam" id="PF00505">
    <property type="entry name" value="HMG_box"/>
    <property type="match status" value="1"/>
</dbReference>
<evidence type="ECO:0000313" key="12">
    <source>
        <dbReference type="Proteomes" id="UP000008672"/>
    </source>
</evidence>
<dbReference type="FunFam" id="1.10.30.10:FF:000008">
    <property type="entry name" value="transcription factor SOX-7"/>
    <property type="match status" value="1"/>
</dbReference>
<accession>H3B631</accession>
<evidence type="ECO:0000259" key="10">
    <source>
        <dbReference type="PROSITE" id="PS51516"/>
    </source>
</evidence>
<keyword evidence="4" id="KW-0010">Activator</keyword>
<evidence type="ECO:0000256" key="3">
    <source>
        <dbReference type="ARBA" id="ARBA00023125"/>
    </source>
</evidence>
<dbReference type="GO" id="GO:0016055">
    <property type="term" value="P:Wnt signaling pathway"/>
    <property type="evidence" value="ECO:0007669"/>
    <property type="project" value="UniProtKB-KW"/>
</dbReference>
<dbReference type="EMBL" id="AFYH01047243">
    <property type="status" value="NOT_ANNOTATED_CDS"/>
    <property type="molecule type" value="Genomic_DNA"/>
</dbReference>
<dbReference type="GeneID" id="102363300"/>
<reference evidence="12" key="1">
    <citation type="submission" date="2011-08" db="EMBL/GenBank/DDBJ databases">
        <title>The draft genome of Latimeria chalumnae.</title>
        <authorList>
            <person name="Di Palma F."/>
            <person name="Alfoldi J."/>
            <person name="Johnson J."/>
            <person name="Berlin A."/>
            <person name="Gnerre S."/>
            <person name="Jaffe D."/>
            <person name="MacCallum I."/>
            <person name="Young S."/>
            <person name="Walker B.J."/>
            <person name="Lander E."/>
            <person name="Lindblad-Toh K."/>
        </authorList>
    </citation>
    <scope>NUCLEOTIDE SEQUENCE [LARGE SCALE GENOMIC DNA]</scope>
    <source>
        <strain evidence="12">Wild caught</strain>
    </source>
</reference>
<dbReference type="HOGENOM" id="CLU_044994_0_0_1"/>
<dbReference type="GO" id="GO:0070121">
    <property type="term" value="P:Kupffer's vesicle development"/>
    <property type="evidence" value="ECO:0007669"/>
    <property type="project" value="Ensembl"/>
</dbReference>
<evidence type="ECO:0000256" key="1">
    <source>
        <dbReference type="ARBA" id="ARBA00022687"/>
    </source>
</evidence>
<dbReference type="eggNOG" id="KOG0527">
    <property type="taxonomic scope" value="Eukaryota"/>
</dbReference>
<feature type="domain" description="HMG box" evidence="9">
    <location>
        <begin position="62"/>
        <end position="130"/>
    </location>
</feature>
<evidence type="ECO:0000259" key="9">
    <source>
        <dbReference type="PROSITE" id="PS50118"/>
    </source>
</evidence>
<dbReference type="GO" id="GO:0001706">
    <property type="term" value="P:endoderm formation"/>
    <property type="evidence" value="ECO:0007669"/>
    <property type="project" value="TreeGrafter"/>
</dbReference>
<keyword evidence="1" id="KW-0879">Wnt signaling pathway</keyword>
<gene>
    <name evidence="11" type="primary">SOX17</name>
</gene>
<dbReference type="GO" id="GO:0061371">
    <property type="term" value="P:determination of heart left/right asymmetry"/>
    <property type="evidence" value="ECO:0007669"/>
    <property type="project" value="Ensembl"/>
</dbReference>
<dbReference type="InterPro" id="IPR009071">
    <property type="entry name" value="HMG_box_dom"/>
</dbReference>
<dbReference type="OrthoDB" id="6247875at2759"/>
<reference evidence="11" key="3">
    <citation type="submission" date="2025-09" db="UniProtKB">
        <authorList>
            <consortium name="Ensembl"/>
        </authorList>
    </citation>
    <scope>IDENTIFICATION</scope>
</reference>
<dbReference type="InterPro" id="IPR050140">
    <property type="entry name" value="SRY-related_HMG-box_TF-like"/>
</dbReference>
<keyword evidence="3 7" id="KW-0238">DNA-binding</keyword>
<proteinExistence type="predicted"/>
<dbReference type="InterPro" id="IPR021934">
    <property type="entry name" value="Sox_C"/>
</dbReference>
<dbReference type="GO" id="GO:0005634">
    <property type="term" value="C:nucleus"/>
    <property type="evidence" value="ECO:0007669"/>
    <property type="project" value="UniProtKB-UniRule"/>
</dbReference>
<evidence type="ECO:0000256" key="8">
    <source>
        <dbReference type="SAM" id="MobiDB-lite"/>
    </source>
</evidence>
<dbReference type="Pfam" id="PF12067">
    <property type="entry name" value="Sox17_18_mid"/>
    <property type="match status" value="1"/>
</dbReference>
<dbReference type="GO" id="GO:0000978">
    <property type="term" value="F:RNA polymerase II cis-regulatory region sequence-specific DNA binding"/>
    <property type="evidence" value="ECO:0007669"/>
    <property type="project" value="TreeGrafter"/>
</dbReference>
<dbReference type="FunCoup" id="H3B631">
    <property type="interactions" value="316"/>
</dbReference>
<keyword evidence="6 7" id="KW-0539">Nucleus</keyword>
<evidence type="ECO:0000256" key="5">
    <source>
        <dbReference type="ARBA" id="ARBA00023163"/>
    </source>
</evidence>
<dbReference type="InterPro" id="IPR036910">
    <property type="entry name" value="HMG_box_dom_sf"/>
</dbReference>
<keyword evidence="5" id="KW-0804">Transcription</keyword>
<dbReference type="Proteomes" id="UP000008672">
    <property type="component" value="Unassembled WGS sequence"/>
</dbReference>
<evidence type="ECO:0000256" key="2">
    <source>
        <dbReference type="ARBA" id="ARBA00023015"/>
    </source>
</evidence>
<dbReference type="Ensembl" id="ENSLACT00000017479.1">
    <property type="protein sequence ID" value="ENSLACP00000017352.1"/>
    <property type="gene ID" value="ENSLACG00000015284.1"/>
</dbReference>
<dbReference type="AlphaFoldDB" id="H3B631"/>
<feature type="domain" description="Sox C-terminal" evidence="10">
    <location>
        <begin position="267"/>
        <end position="380"/>
    </location>
</feature>
<dbReference type="SUPFAM" id="SSF47095">
    <property type="entry name" value="HMG-box"/>
    <property type="match status" value="1"/>
</dbReference>
<evidence type="ECO:0000256" key="7">
    <source>
        <dbReference type="PROSITE-ProRule" id="PRU00267"/>
    </source>
</evidence>
<dbReference type="PANTHER" id="PTHR10270:SF216">
    <property type="entry name" value="TRANSCRIPTION FACTOR SOX-17"/>
    <property type="match status" value="1"/>
</dbReference>
<dbReference type="CDD" id="cd22047">
    <property type="entry name" value="HMG-box_SoxF_SOX17"/>
    <property type="match status" value="1"/>
</dbReference>
<evidence type="ECO:0000256" key="6">
    <source>
        <dbReference type="ARBA" id="ARBA00023242"/>
    </source>
</evidence>
<dbReference type="Bgee" id="ENSLACG00000015284">
    <property type="expression patterns" value="Expressed in muscle tissue and 6 other cell types or tissues"/>
</dbReference>
<dbReference type="SMART" id="SM00398">
    <property type="entry name" value="HMG"/>
    <property type="match status" value="1"/>
</dbReference>
<keyword evidence="2" id="KW-0805">Transcription regulation</keyword>
<dbReference type="InterPro" id="IPR033392">
    <property type="entry name" value="Sox7/17/18_central"/>
</dbReference>
<dbReference type="GO" id="GO:0035469">
    <property type="term" value="P:determination of pancreatic left/right asymmetry"/>
    <property type="evidence" value="ECO:0007669"/>
    <property type="project" value="Ensembl"/>
</dbReference>
<evidence type="ECO:0000313" key="11">
    <source>
        <dbReference type="Ensembl" id="ENSLACP00000017352.1"/>
    </source>
</evidence>
<reference evidence="11" key="2">
    <citation type="submission" date="2025-08" db="UniProtKB">
        <authorList>
            <consortium name="Ensembl"/>
        </authorList>
    </citation>
    <scope>IDENTIFICATION</scope>
</reference>
<dbReference type="PROSITE" id="PS50118">
    <property type="entry name" value="HMG_BOX_2"/>
    <property type="match status" value="1"/>
</dbReference>
<dbReference type="OMA" id="PLAMYYP"/>
<sequence length="381" mass="43205">MSSPDAGYASDDQTQGRCCVPIMMSGIGRCQWSESMNSLGEGKIKNEPGSANQNRSKTEPRIRRPMNAFMVWAKDERKRLAQQNPDLHNAELSKMLGKSWRALSLAEKRPFVEEAERLRIQHMQDHPNYKYRPRRRKQVKRIKRVDPGLLIGNLPNQQGSSMENEDLNMNYHDQGYQVQSQLPQITHFREHNAMAGSFDNYTLLTPETSPFDAVDTDVVFFSSHVQESRPMVPYGYNQQVTDYAHQDNYANSMLLRHISHGEQMGQINQLQGLMGSHGPLAMYYNQMCPPTNPRFQQVQQVGQLSPPPESHTLDNLDQQAELLGDVDRNEFEQYLNSASKSELGLAFNGHEANLPSADSGLISSVLSDASTAVYYYNYTNA</sequence>
<feature type="DNA-binding region" description="HMG box" evidence="7">
    <location>
        <begin position="62"/>
        <end position="130"/>
    </location>
</feature>
<dbReference type="PROSITE" id="PS51516">
    <property type="entry name" value="SOX_C"/>
    <property type="match status" value="1"/>
</dbReference>
<name>H3B631_LATCH</name>